<accession>A0A7K0CI56</accession>
<proteinExistence type="predicted"/>
<gene>
    <name evidence="1" type="ORF">SRB5_33110</name>
</gene>
<comment type="caution">
    <text evidence="1">The sequence shown here is derived from an EMBL/GenBank/DDBJ whole genome shotgun (WGS) entry which is preliminary data.</text>
</comment>
<sequence length="259" mass="27079">MDAVTGPGPGGGGKGAVAERRADCVASASGELRFTLGDPAAALVLRLRGSGTEVRLPVSGPTAVLPVTAALAEGRWDAYAEPADGVRERLTPGLCDLRGLVDRVPDPDAPVTVRIPYATTRSALSLAVWHRSPHAEAGEVTVQGGRITVAGRLYGARLSASATLEARTDTWYALCPAYVNGTCFTATWHTSAVPAAVSETLPATLGLRPAPDAEPVRVARLLDDIARKEQVFVYPALPLGPSRLRIGYTPANELALRIT</sequence>
<reference evidence="1 2" key="1">
    <citation type="submission" date="2019-10" db="EMBL/GenBank/DDBJ databases">
        <title>Streptomyces smaragdinus sp. nov. and Streptomyces fabii sp. nov., isolated from the gut of fungus growing-termite Macrotermes natalensis.</title>
        <authorList>
            <person name="Schwitalla J."/>
            <person name="Benndorf R."/>
            <person name="Martin K."/>
            <person name="De Beer W."/>
            <person name="Kaster A.-K."/>
            <person name="Vollmers J."/>
            <person name="Poulsen M."/>
            <person name="Beemelmanns C."/>
        </authorList>
    </citation>
    <scope>NUCLEOTIDE SEQUENCE [LARGE SCALE GENOMIC DNA]</scope>
    <source>
        <strain evidence="1 2">RB5</strain>
    </source>
</reference>
<dbReference type="AlphaFoldDB" id="A0A7K0CI56"/>
<dbReference type="RefSeq" id="WP_323378013.1">
    <property type="nucleotide sequence ID" value="NZ_WEGJ01000011.1"/>
</dbReference>
<dbReference type="Proteomes" id="UP000466345">
    <property type="component" value="Unassembled WGS sequence"/>
</dbReference>
<name>A0A7K0CI56_9ACTN</name>
<evidence type="ECO:0000313" key="2">
    <source>
        <dbReference type="Proteomes" id="UP000466345"/>
    </source>
</evidence>
<evidence type="ECO:0008006" key="3">
    <source>
        <dbReference type="Google" id="ProtNLM"/>
    </source>
</evidence>
<evidence type="ECO:0000313" key="1">
    <source>
        <dbReference type="EMBL" id="MQY13168.1"/>
    </source>
</evidence>
<organism evidence="1 2">
    <name type="scientific">Streptomyces smaragdinus</name>
    <dbReference type="NCBI Taxonomy" id="2585196"/>
    <lineage>
        <taxon>Bacteria</taxon>
        <taxon>Bacillati</taxon>
        <taxon>Actinomycetota</taxon>
        <taxon>Actinomycetes</taxon>
        <taxon>Kitasatosporales</taxon>
        <taxon>Streptomycetaceae</taxon>
        <taxon>Streptomyces</taxon>
    </lineage>
</organism>
<protein>
    <recommendedName>
        <fullName evidence="3">Transferase</fullName>
    </recommendedName>
</protein>
<keyword evidence="2" id="KW-1185">Reference proteome</keyword>
<dbReference type="EMBL" id="WEGJ01000011">
    <property type="protein sequence ID" value="MQY13168.1"/>
    <property type="molecule type" value="Genomic_DNA"/>
</dbReference>